<gene>
    <name evidence="2" type="ORF">PPSIR1_24459</name>
</gene>
<dbReference type="AlphaFoldDB" id="A6GGU8"/>
<evidence type="ECO:0000313" key="3">
    <source>
        <dbReference type="Proteomes" id="UP000005801"/>
    </source>
</evidence>
<sequence length="65" mass="7404">MMSPSSDDRVLPRTHSATEKLPNCDPYAAHPAATTLKITKEEFARARAMRQALLDAQRREQHRDD</sequence>
<dbReference type="RefSeq" id="WP_006975936.1">
    <property type="nucleotide sequence ID" value="NZ_ABCS01000111.1"/>
</dbReference>
<dbReference type="Proteomes" id="UP000005801">
    <property type="component" value="Unassembled WGS sequence"/>
</dbReference>
<accession>A6GGU8</accession>
<comment type="caution">
    <text evidence="2">The sequence shown here is derived from an EMBL/GenBank/DDBJ whole genome shotgun (WGS) entry which is preliminary data.</text>
</comment>
<reference evidence="2 3" key="1">
    <citation type="submission" date="2007-06" db="EMBL/GenBank/DDBJ databases">
        <authorList>
            <person name="Shimkets L."/>
            <person name="Ferriera S."/>
            <person name="Johnson J."/>
            <person name="Kravitz S."/>
            <person name="Beeson K."/>
            <person name="Sutton G."/>
            <person name="Rogers Y.-H."/>
            <person name="Friedman R."/>
            <person name="Frazier M."/>
            <person name="Venter J.C."/>
        </authorList>
    </citation>
    <scope>NUCLEOTIDE SEQUENCE [LARGE SCALE GENOMIC DNA]</scope>
    <source>
        <strain evidence="2 3">SIR-1</strain>
    </source>
</reference>
<feature type="compositionally biased region" description="Basic and acidic residues" evidence="1">
    <location>
        <begin position="1"/>
        <end position="11"/>
    </location>
</feature>
<evidence type="ECO:0000313" key="2">
    <source>
        <dbReference type="EMBL" id="EDM74889.1"/>
    </source>
</evidence>
<proteinExistence type="predicted"/>
<feature type="region of interest" description="Disordered" evidence="1">
    <location>
        <begin position="1"/>
        <end position="28"/>
    </location>
</feature>
<dbReference type="EMBL" id="ABCS01000111">
    <property type="protein sequence ID" value="EDM74889.1"/>
    <property type="molecule type" value="Genomic_DNA"/>
</dbReference>
<protein>
    <submittedName>
        <fullName evidence="2">Uncharacterized protein</fullName>
    </submittedName>
</protein>
<evidence type="ECO:0000256" key="1">
    <source>
        <dbReference type="SAM" id="MobiDB-lite"/>
    </source>
</evidence>
<organism evidence="2 3">
    <name type="scientific">Plesiocystis pacifica SIR-1</name>
    <dbReference type="NCBI Taxonomy" id="391625"/>
    <lineage>
        <taxon>Bacteria</taxon>
        <taxon>Pseudomonadati</taxon>
        <taxon>Myxococcota</taxon>
        <taxon>Polyangia</taxon>
        <taxon>Nannocystales</taxon>
        <taxon>Nannocystaceae</taxon>
        <taxon>Plesiocystis</taxon>
    </lineage>
</organism>
<keyword evidence="3" id="KW-1185">Reference proteome</keyword>
<name>A6GGU8_9BACT</name>